<dbReference type="AlphaFoldDB" id="A0A4Y7SIN8"/>
<keyword evidence="3" id="KW-1185">Reference proteome</keyword>
<feature type="region of interest" description="Disordered" evidence="1">
    <location>
        <begin position="172"/>
        <end position="198"/>
    </location>
</feature>
<feature type="compositionally biased region" description="Basic and acidic residues" evidence="1">
    <location>
        <begin position="53"/>
        <end position="83"/>
    </location>
</feature>
<feature type="region of interest" description="Disordered" evidence="1">
    <location>
        <begin position="22"/>
        <end position="98"/>
    </location>
</feature>
<sequence length="312" mass="35150">MPQTRRTAKRYTVKIEEELESVKRRAESHRQRIKSHQDQIALEEQHLVGATKKAKELEEKKLKEERAQERRQRQEEQEREKKSNYTRTGNVRPNADLPWERMSGKGICGECQSKGIDCYRVIEAADTRLNQPYVTNAMRVRIGEWAYSCCQECWAKEAKCRVISEIVNGDAVAPQSNSGASGSMKRKREAGPKSVAHTRSRVKLEGVLIERPQLPTPGDSSSPTFRVIPGSNTHFPIQLGTPCPPQQPTSESAGLQSLEKTVRKIQTEQRAIRECLENIMGRLGIQGAEVGVRAGGSKRVQEDRGLSYVTET</sequence>
<reference evidence="2 3" key="1">
    <citation type="journal article" date="2019" name="Nat. Ecol. Evol.">
        <title>Megaphylogeny resolves global patterns of mushroom evolution.</title>
        <authorList>
            <person name="Varga T."/>
            <person name="Krizsan K."/>
            <person name="Foldi C."/>
            <person name="Dima B."/>
            <person name="Sanchez-Garcia M."/>
            <person name="Sanchez-Ramirez S."/>
            <person name="Szollosi G.J."/>
            <person name="Szarkandi J.G."/>
            <person name="Papp V."/>
            <person name="Albert L."/>
            <person name="Andreopoulos W."/>
            <person name="Angelini C."/>
            <person name="Antonin V."/>
            <person name="Barry K.W."/>
            <person name="Bougher N.L."/>
            <person name="Buchanan P."/>
            <person name="Buyck B."/>
            <person name="Bense V."/>
            <person name="Catcheside P."/>
            <person name="Chovatia M."/>
            <person name="Cooper J."/>
            <person name="Damon W."/>
            <person name="Desjardin D."/>
            <person name="Finy P."/>
            <person name="Geml J."/>
            <person name="Haridas S."/>
            <person name="Hughes K."/>
            <person name="Justo A."/>
            <person name="Karasinski D."/>
            <person name="Kautmanova I."/>
            <person name="Kiss B."/>
            <person name="Kocsube S."/>
            <person name="Kotiranta H."/>
            <person name="LaButti K.M."/>
            <person name="Lechner B.E."/>
            <person name="Liimatainen K."/>
            <person name="Lipzen A."/>
            <person name="Lukacs Z."/>
            <person name="Mihaltcheva S."/>
            <person name="Morgado L.N."/>
            <person name="Niskanen T."/>
            <person name="Noordeloos M.E."/>
            <person name="Ohm R.A."/>
            <person name="Ortiz-Santana B."/>
            <person name="Ovrebo C."/>
            <person name="Racz N."/>
            <person name="Riley R."/>
            <person name="Savchenko A."/>
            <person name="Shiryaev A."/>
            <person name="Soop K."/>
            <person name="Spirin V."/>
            <person name="Szebenyi C."/>
            <person name="Tomsovsky M."/>
            <person name="Tulloss R.E."/>
            <person name="Uehling J."/>
            <person name="Grigoriev I.V."/>
            <person name="Vagvolgyi C."/>
            <person name="Papp T."/>
            <person name="Martin F.M."/>
            <person name="Miettinen O."/>
            <person name="Hibbett D.S."/>
            <person name="Nagy L.G."/>
        </authorList>
    </citation>
    <scope>NUCLEOTIDE SEQUENCE [LARGE SCALE GENOMIC DNA]</scope>
    <source>
        <strain evidence="2 3">FP101781</strain>
    </source>
</reference>
<name>A0A4Y7SIN8_COPMI</name>
<evidence type="ECO:0000313" key="2">
    <source>
        <dbReference type="EMBL" id="TEB21089.1"/>
    </source>
</evidence>
<comment type="caution">
    <text evidence="2">The sequence shown here is derived from an EMBL/GenBank/DDBJ whole genome shotgun (WGS) entry which is preliminary data.</text>
</comment>
<evidence type="ECO:0000256" key="1">
    <source>
        <dbReference type="SAM" id="MobiDB-lite"/>
    </source>
</evidence>
<feature type="non-terminal residue" evidence="2">
    <location>
        <position position="312"/>
    </location>
</feature>
<evidence type="ECO:0000313" key="3">
    <source>
        <dbReference type="Proteomes" id="UP000298030"/>
    </source>
</evidence>
<protein>
    <submittedName>
        <fullName evidence="2">Uncharacterized protein</fullName>
    </submittedName>
</protein>
<organism evidence="2 3">
    <name type="scientific">Coprinellus micaceus</name>
    <name type="common">Glistening ink-cap mushroom</name>
    <name type="synonym">Coprinus micaceus</name>
    <dbReference type="NCBI Taxonomy" id="71717"/>
    <lineage>
        <taxon>Eukaryota</taxon>
        <taxon>Fungi</taxon>
        <taxon>Dikarya</taxon>
        <taxon>Basidiomycota</taxon>
        <taxon>Agaricomycotina</taxon>
        <taxon>Agaricomycetes</taxon>
        <taxon>Agaricomycetidae</taxon>
        <taxon>Agaricales</taxon>
        <taxon>Agaricineae</taxon>
        <taxon>Psathyrellaceae</taxon>
        <taxon>Coprinellus</taxon>
    </lineage>
</organism>
<dbReference type="Proteomes" id="UP000298030">
    <property type="component" value="Unassembled WGS sequence"/>
</dbReference>
<gene>
    <name evidence="2" type="ORF">FA13DRAFT_1742437</name>
</gene>
<dbReference type="EMBL" id="QPFP01000123">
    <property type="protein sequence ID" value="TEB21089.1"/>
    <property type="molecule type" value="Genomic_DNA"/>
</dbReference>
<proteinExistence type="predicted"/>
<accession>A0A4Y7SIN8</accession>
<dbReference type="OrthoDB" id="3074261at2759"/>